<accession>A0A3E0DWZ3</accession>
<proteinExistence type="predicted"/>
<protein>
    <submittedName>
        <fullName evidence="3">Methionyl-tRNA formyltransferase</fullName>
    </submittedName>
</protein>
<evidence type="ECO:0000259" key="2">
    <source>
        <dbReference type="Pfam" id="PF02911"/>
    </source>
</evidence>
<name>A0A3E0DWZ3_9FLAO</name>
<reference evidence="3 4" key="1">
    <citation type="submission" date="2018-08" db="EMBL/GenBank/DDBJ databases">
        <title>Genomic Encyclopedia of Archaeal and Bacterial Type Strains, Phase II (KMG-II): from individual species to whole genera.</title>
        <authorList>
            <person name="Goeker M."/>
        </authorList>
    </citation>
    <scope>NUCLEOTIDE SEQUENCE [LARGE SCALE GENOMIC DNA]</scope>
    <source>
        <strain evidence="3 4">DSM 100880</strain>
    </source>
</reference>
<feature type="domain" description="Formyl transferase N-terminal" evidence="1">
    <location>
        <begin position="59"/>
        <end position="167"/>
    </location>
</feature>
<dbReference type="Pfam" id="PF00551">
    <property type="entry name" value="Formyl_trans_N"/>
    <property type="match status" value="1"/>
</dbReference>
<dbReference type="SUPFAM" id="SSF53328">
    <property type="entry name" value="Formyltransferase"/>
    <property type="match status" value="1"/>
</dbReference>
<dbReference type="PANTHER" id="PTHR11138:SF5">
    <property type="entry name" value="METHIONYL-TRNA FORMYLTRANSFERASE, MITOCHONDRIAL"/>
    <property type="match status" value="1"/>
</dbReference>
<evidence type="ECO:0000313" key="4">
    <source>
        <dbReference type="Proteomes" id="UP000257136"/>
    </source>
</evidence>
<dbReference type="GO" id="GO:0004479">
    <property type="term" value="F:methionyl-tRNA formyltransferase activity"/>
    <property type="evidence" value="ECO:0007669"/>
    <property type="project" value="TreeGrafter"/>
</dbReference>
<dbReference type="EMBL" id="QUNI01000020">
    <property type="protein sequence ID" value="REG90475.1"/>
    <property type="molecule type" value="Genomic_DNA"/>
</dbReference>
<gene>
    <name evidence="3" type="ORF">C8P67_1202</name>
</gene>
<dbReference type="InterPro" id="IPR005793">
    <property type="entry name" value="Formyl_trans_C"/>
</dbReference>
<dbReference type="InterPro" id="IPR002376">
    <property type="entry name" value="Formyl_transf_N"/>
</dbReference>
<dbReference type="PANTHER" id="PTHR11138">
    <property type="entry name" value="METHIONYL-TRNA FORMYLTRANSFERASE"/>
    <property type="match status" value="1"/>
</dbReference>
<feature type="domain" description="Formyl transferase C-terminal" evidence="2">
    <location>
        <begin position="205"/>
        <end position="287"/>
    </location>
</feature>
<sequence length="311" mass="34833">MHLKMKIAILCNDRLGFPALQNLIQQQSVIAIGTSDRVGETALFLKKLSDSVNIPFKIFQKDNLERELTLWLEIHQPDVVLVKTFPWKIPATILSIPKFGFINFHYAPLPAFRGPNPLFWMIRNRESIGGVTVHQMDEDLDTGDVLVTKEVHIYPDASFGMLIGQLANTGLEVTTSLLQALTNGTLKPEKQHNASSKWYSHPKLEDLFIDWTTMTSWEVRAIIKACNPWQKGAATKYKGWTFGITDASLSFTAVTAETIPGTVIALDESNGLIIACADKKAIKVEVVYCEEGYFPGYKMTQFGLRKGDKLD</sequence>
<organism evidence="3 4">
    <name type="scientific">Flavobacterium aquicola</name>
    <dbReference type="NCBI Taxonomy" id="1682742"/>
    <lineage>
        <taxon>Bacteria</taxon>
        <taxon>Pseudomonadati</taxon>
        <taxon>Bacteroidota</taxon>
        <taxon>Flavobacteriia</taxon>
        <taxon>Flavobacteriales</taxon>
        <taxon>Flavobacteriaceae</taxon>
        <taxon>Flavobacterium</taxon>
    </lineage>
</organism>
<keyword evidence="3" id="KW-0808">Transferase</keyword>
<dbReference type="OrthoDB" id="1092294at2"/>
<dbReference type="PROSITE" id="PS00373">
    <property type="entry name" value="GART"/>
    <property type="match status" value="1"/>
</dbReference>
<keyword evidence="4" id="KW-1185">Reference proteome</keyword>
<dbReference type="InterPro" id="IPR036477">
    <property type="entry name" value="Formyl_transf_N_sf"/>
</dbReference>
<dbReference type="Gene3D" id="3.40.50.12230">
    <property type="match status" value="1"/>
</dbReference>
<dbReference type="Pfam" id="PF02911">
    <property type="entry name" value="Formyl_trans_C"/>
    <property type="match status" value="1"/>
</dbReference>
<dbReference type="Proteomes" id="UP000257136">
    <property type="component" value="Unassembled WGS sequence"/>
</dbReference>
<dbReference type="InterPro" id="IPR011034">
    <property type="entry name" value="Formyl_transferase-like_C_sf"/>
</dbReference>
<comment type="caution">
    <text evidence="3">The sequence shown here is derived from an EMBL/GenBank/DDBJ whole genome shotgun (WGS) entry which is preliminary data.</text>
</comment>
<dbReference type="AlphaFoldDB" id="A0A3E0DWZ3"/>
<evidence type="ECO:0000259" key="1">
    <source>
        <dbReference type="Pfam" id="PF00551"/>
    </source>
</evidence>
<dbReference type="GO" id="GO:0005829">
    <property type="term" value="C:cytosol"/>
    <property type="evidence" value="ECO:0007669"/>
    <property type="project" value="TreeGrafter"/>
</dbReference>
<dbReference type="SUPFAM" id="SSF50486">
    <property type="entry name" value="FMT C-terminal domain-like"/>
    <property type="match status" value="1"/>
</dbReference>
<dbReference type="InterPro" id="IPR001555">
    <property type="entry name" value="GART_AS"/>
</dbReference>
<evidence type="ECO:0000313" key="3">
    <source>
        <dbReference type="EMBL" id="REG90475.1"/>
    </source>
</evidence>